<dbReference type="EMBL" id="JAGTAR010000024">
    <property type="protein sequence ID" value="MBR8536909.1"/>
    <property type="molecule type" value="Genomic_DNA"/>
</dbReference>
<dbReference type="GO" id="GO:0042834">
    <property type="term" value="F:peptidoglycan binding"/>
    <property type="evidence" value="ECO:0007669"/>
    <property type="project" value="InterPro"/>
</dbReference>
<evidence type="ECO:0000313" key="3">
    <source>
        <dbReference type="EMBL" id="MBR8536909.1"/>
    </source>
</evidence>
<feature type="chain" id="PRO_5037758378" evidence="1">
    <location>
        <begin position="19"/>
        <end position="147"/>
    </location>
</feature>
<proteinExistence type="predicted"/>
<organism evidence="3 4">
    <name type="scientific">Carboxylicivirga sediminis</name>
    <dbReference type="NCBI Taxonomy" id="2006564"/>
    <lineage>
        <taxon>Bacteria</taxon>
        <taxon>Pseudomonadati</taxon>
        <taxon>Bacteroidota</taxon>
        <taxon>Bacteroidia</taxon>
        <taxon>Marinilabiliales</taxon>
        <taxon>Marinilabiliaceae</taxon>
        <taxon>Carboxylicivirga</taxon>
    </lineage>
</organism>
<keyword evidence="1" id="KW-0732">Signal</keyword>
<accession>A0A941IYW1</accession>
<evidence type="ECO:0000313" key="4">
    <source>
        <dbReference type="Proteomes" id="UP000679220"/>
    </source>
</evidence>
<dbReference type="Proteomes" id="UP000679220">
    <property type="component" value="Unassembled WGS sequence"/>
</dbReference>
<feature type="domain" description="SPOR" evidence="2">
    <location>
        <begin position="64"/>
        <end position="138"/>
    </location>
</feature>
<evidence type="ECO:0000259" key="2">
    <source>
        <dbReference type="Pfam" id="PF05036"/>
    </source>
</evidence>
<gene>
    <name evidence="3" type="ORF">KDU71_15155</name>
</gene>
<name>A0A941IYW1_9BACT</name>
<sequence>MKNFIVLILLLGPVFAFGQTDNTLVNSLQEHVAGEGVITIHDEEGVEDLVNIQVEANRRMEGVEGWRIQLFSGQGPTGKRNALQVKSKLLNKFPDQDVDLSFTSPNWRVRVGNYRHKHEALPLLNELRELFPHCYIVKDGNVKMNKF</sequence>
<dbReference type="Pfam" id="PF05036">
    <property type="entry name" value="SPOR"/>
    <property type="match status" value="1"/>
</dbReference>
<protein>
    <submittedName>
        <fullName evidence="3">SPOR domain-containing protein</fullName>
    </submittedName>
</protein>
<evidence type="ECO:0000256" key="1">
    <source>
        <dbReference type="SAM" id="SignalP"/>
    </source>
</evidence>
<dbReference type="RefSeq" id="WP_212191935.1">
    <property type="nucleotide sequence ID" value="NZ_JAGTAR010000024.1"/>
</dbReference>
<keyword evidence="4" id="KW-1185">Reference proteome</keyword>
<comment type="caution">
    <text evidence="3">The sequence shown here is derived from an EMBL/GenBank/DDBJ whole genome shotgun (WGS) entry which is preliminary data.</text>
</comment>
<dbReference type="InterPro" id="IPR007730">
    <property type="entry name" value="SPOR-like_dom"/>
</dbReference>
<reference evidence="3" key="1">
    <citation type="journal article" date="2018" name="Int. J. Syst. Evol. Microbiol.">
        <title>Carboxylicivirga sediminis sp. nov., isolated from coastal sediment.</title>
        <authorList>
            <person name="Wang F.Q."/>
            <person name="Ren L.H."/>
            <person name="Zou R.J."/>
            <person name="Sun Y.Z."/>
            <person name="Liu X.J."/>
            <person name="Jiang F."/>
            <person name="Liu L.J."/>
        </authorList>
    </citation>
    <scope>NUCLEOTIDE SEQUENCE</scope>
    <source>
        <strain evidence="3">JR1</strain>
    </source>
</reference>
<feature type="signal peptide" evidence="1">
    <location>
        <begin position="1"/>
        <end position="18"/>
    </location>
</feature>
<reference evidence="3" key="2">
    <citation type="submission" date="2021-04" db="EMBL/GenBank/DDBJ databases">
        <authorList>
            <person name="Zhang T."/>
            <person name="Zhang Y."/>
            <person name="Lu D."/>
            <person name="Zuo D."/>
            <person name="Du Z."/>
        </authorList>
    </citation>
    <scope>NUCLEOTIDE SEQUENCE</scope>
    <source>
        <strain evidence="3">JR1</strain>
    </source>
</reference>
<dbReference type="AlphaFoldDB" id="A0A941IYW1"/>